<dbReference type="Proteomes" id="UP001237642">
    <property type="component" value="Unassembled WGS sequence"/>
</dbReference>
<comment type="similarity">
    <text evidence="1">Belongs to the QWRF family.</text>
</comment>
<organism evidence="3 4">
    <name type="scientific">Heracleum sosnowskyi</name>
    <dbReference type="NCBI Taxonomy" id="360622"/>
    <lineage>
        <taxon>Eukaryota</taxon>
        <taxon>Viridiplantae</taxon>
        <taxon>Streptophyta</taxon>
        <taxon>Embryophyta</taxon>
        <taxon>Tracheophyta</taxon>
        <taxon>Spermatophyta</taxon>
        <taxon>Magnoliopsida</taxon>
        <taxon>eudicotyledons</taxon>
        <taxon>Gunneridae</taxon>
        <taxon>Pentapetalae</taxon>
        <taxon>asterids</taxon>
        <taxon>campanulids</taxon>
        <taxon>Apiales</taxon>
        <taxon>Apiaceae</taxon>
        <taxon>Apioideae</taxon>
        <taxon>apioid superclade</taxon>
        <taxon>Tordylieae</taxon>
        <taxon>Tordyliinae</taxon>
        <taxon>Heracleum</taxon>
    </lineage>
</organism>
<evidence type="ECO:0000313" key="4">
    <source>
        <dbReference type="Proteomes" id="UP001237642"/>
    </source>
</evidence>
<gene>
    <name evidence="3" type="ORF">POM88_009495</name>
</gene>
<dbReference type="GO" id="GO:0005737">
    <property type="term" value="C:cytoplasm"/>
    <property type="evidence" value="ECO:0007669"/>
    <property type="project" value="TreeGrafter"/>
</dbReference>
<dbReference type="InterPro" id="IPR007573">
    <property type="entry name" value="QWRF"/>
</dbReference>
<dbReference type="EMBL" id="JAUIZM010000002">
    <property type="protein sequence ID" value="KAK1399632.1"/>
    <property type="molecule type" value="Genomic_DNA"/>
</dbReference>
<feature type="compositionally biased region" description="Polar residues" evidence="2">
    <location>
        <begin position="29"/>
        <end position="38"/>
    </location>
</feature>
<dbReference type="GO" id="GO:0008017">
    <property type="term" value="F:microtubule binding"/>
    <property type="evidence" value="ECO:0007669"/>
    <property type="project" value="TreeGrafter"/>
</dbReference>
<protein>
    <submittedName>
        <fullName evidence="3">QWRF motif-containing protein 7</fullName>
    </submittedName>
</protein>
<feature type="compositionally biased region" description="Polar residues" evidence="2">
    <location>
        <begin position="113"/>
        <end position="126"/>
    </location>
</feature>
<dbReference type="PANTHER" id="PTHR31807:SF27">
    <property type="entry name" value="QWRF MOTIF-CONTAINING PROTEIN 7"/>
    <property type="match status" value="1"/>
</dbReference>
<dbReference type="GO" id="GO:0005880">
    <property type="term" value="C:nuclear microtubule"/>
    <property type="evidence" value="ECO:0007669"/>
    <property type="project" value="TreeGrafter"/>
</dbReference>
<sequence length="397" mass="44642">MDFTKSLRRYEPPSDAGTPRRSPGPGLTRSKSGNTLALSLTDKPIVPVIHRSNSTTKSRTKAYPDHLMINAEPASTTTSSRNKKKPKADKDNNKDGTFVRFLQRNTHSDKSVQKTSSARLKPTSPSAWALSPARSSQFSPVTKTYTSSATTSPSAWGLPSARSSPAFPVTNKASASSTTTSGMNGVLKYFKKKKVSSLDKMEYQHFLVLNNNLLQWRYVNARAKAAMASQQIIAHKKFYNVSVQIMTMRNTILEKRVKMQKMKQVNKVYQIIHSQDHLLKLWTKMEGKNSEAVGRVIRKLSAISIRVPLADDVKGDVFLVNDAMKKATKVMENVEETLLKKFDYQVERTCYLLTELLIIVKQQKEYLVELENSVSLIASLKAEEKSLRIQLIQLKEQ</sequence>
<feature type="region of interest" description="Disordered" evidence="2">
    <location>
        <begin position="1"/>
        <end position="133"/>
    </location>
</feature>
<comment type="caution">
    <text evidence="3">The sequence shown here is derived from an EMBL/GenBank/DDBJ whole genome shotgun (WGS) entry which is preliminary data.</text>
</comment>
<evidence type="ECO:0000256" key="2">
    <source>
        <dbReference type="SAM" id="MobiDB-lite"/>
    </source>
</evidence>
<dbReference type="Pfam" id="PF04484">
    <property type="entry name" value="QWRF"/>
    <property type="match status" value="1"/>
</dbReference>
<dbReference type="AlphaFoldDB" id="A0AAD8N890"/>
<proteinExistence type="inferred from homology"/>
<name>A0AAD8N890_9APIA</name>
<dbReference type="PANTHER" id="PTHR31807">
    <property type="entry name" value="AUGMIN FAMILY MEMBER"/>
    <property type="match status" value="1"/>
</dbReference>
<evidence type="ECO:0000256" key="1">
    <source>
        <dbReference type="ARBA" id="ARBA00010016"/>
    </source>
</evidence>
<reference evidence="3" key="2">
    <citation type="submission" date="2023-05" db="EMBL/GenBank/DDBJ databases">
        <authorList>
            <person name="Schelkunov M.I."/>
        </authorList>
    </citation>
    <scope>NUCLEOTIDE SEQUENCE</scope>
    <source>
        <strain evidence="3">Hsosn_3</strain>
        <tissue evidence="3">Leaf</tissue>
    </source>
</reference>
<accession>A0AAD8N890</accession>
<dbReference type="GO" id="GO:0051225">
    <property type="term" value="P:spindle assembly"/>
    <property type="evidence" value="ECO:0007669"/>
    <property type="project" value="TreeGrafter"/>
</dbReference>
<evidence type="ECO:0000313" key="3">
    <source>
        <dbReference type="EMBL" id="KAK1399632.1"/>
    </source>
</evidence>
<reference evidence="3" key="1">
    <citation type="submission" date="2023-02" db="EMBL/GenBank/DDBJ databases">
        <title>Genome of toxic invasive species Heracleum sosnowskyi carries increased number of genes despite the absence of recent whole-genome duplications.</title>
        <authorList>
            <person name="Schelkunov M."/>
            <person name="Shtratnikova V."/>
            <person name="Makarenko M."/>
            <person name="Klepikova A."/>
            <person name="Omelchenko D."/>
            <person name="Novikova G."/>
            <person name="Obukhova E."/>
            <person name="Bogdanov V."/>
            <person name="Penin A."/>
            <person name="Logacheva M."/>
        </authorList>
    </citation>
    <scope>NUCLEOTIDE SEQUENCE</scope>
    <source>
        <strain evidence="3">Hsosn_3</strain>
        <tissue evidence="3">Leaf</tissue>
    </source>
</reference>
<keyword evidence="4" id="KW-1185">Reference proteome</keyword>